<evidence type="ECO:0000313" key="6">
    <source>
        <dbReference type="EMBL" id="CAD9026468.1"/>
    </source>
</evidence>
<evidence type="ECO:0000256" key="3">
    <source>
        <dbReference type="ARBA" id="ARBA00022989"/>
    </source>
</evidence>
<dbReference type="AlphaFoldDB" id="A0A7S1IYS5"/>
<feature type="transmembrane region" description="Helical" evidence="5">
    <location>
        <begin position="353"/>
        <end position="370"/>
    </location>
</feature>
<feature type="transmembrane region" description="Helical" evidence="5">
    <location>
        <begin position="445"/>
        <end position="466"/>
    </location>
</feature>
<evidence type="ECO:0000256" key="1">
    <source>
        <dbReference type="ARBA" id="ARBA00004141"/>
    </source>
</evidence>
<dbReference type="Gene3D" id="1.20.1250.20">
    <property type="entry name" value="MFS general substrate transporter like domains"/>
    <property type="match status" value="1"/>
</dbReference>
<dbReference type="EMBL" id="HBGA01100906">
    <property type="protein sequence ID" value="CAD9026468.1"/>
    <property type="molecule type" value="Transcribed_RNA"/>
</dbReference>
<dbReference type="PANTHER" id="PTHR10924">
    <property type="entry name" value="MAJOR FACILITATOR SUPERFAMILY PROTEIN-RELATED"/>
    <property type="match status" value="1"/>
</dbReference>
<reference evidence="6" key="1">
    <citation type="submission" date="2021-01" db="EMBL/GenBank/DDBJ databases">
        <authorList>
            <person name="Corre E."/>
            <person name="Pelletier E."/>
            <person name="Niang G."/>
            <person name="Scheremetjew M."/>
            <person name="Finn R."/>
            <person name="Kale V."/>
            <person name="Holt S."/>
            <person name="Cochrane G."/>
            <person name="Meng A."/>
            <person name="Brown T."/>
            <person name="Cohen L."/>
        </authorList>
    </citation>
    <scope>NUCLEOTIDE SEQUENCE</scope>
    <source>
        <strain evidence="6">NIES-381</strain>
    </source>
</reference>
<organism evidence="6">
    <name type="scientific">Eutreptiella gymnastica</name>
    <dbReference type="NCBI Taxonomy" id="73025"/>
    <lineage>
        <taxon>Eukaryota</taxon>
        <taxon>Discoba</taxon>
        <taxon>Euglenozoa</taxon>
        <taxon>Euglenida</taxon>
        <taxon>Spirocuta</taxon>
        <taxon>Euglenophyceae</taxon>
        <taxon>Eutreptiales</taxon>
        <taxon>Eutreptiaceae</taxon>
        <taxon>Eutreptiella</taxon>
    </lineage>
</organism>
<dbReference type="InterPro" id="IPR049680">
    <property type="entry name" value="FLVCR1-2_SLC49-like"/>
</dbReference>
<dbReference type="InterPro" id="IPR011701">
    <property type="entry name" value="MFS"/>
</dbReference>
<feature type="transmembrane region" description="Helical" evidence="5">
    <location>
        <begin position="247"/>
        <end position="267"/>
    </location>
</feature>
<keyword evidence="2 5" id="KW-0812">Transmembrane</keyword>
<evidence type="ECO:0000256" key="5">
    <source>
        <dbReference type="SAM" id="Phobius"/>
    </source>
</evidence>
<gene>
    <name evidence="6" type="ORF">EGYM00392_LOCUS37598</name>
</gene>
<dbReference type="Pfam" id="PF07690">
    <property type="entry name" value="MFS_1"/>
    <property type="match status" value="1"/>
</dbReference>
<sequence>MMAGLVFLVHQQNAQKSKMAMADVGTAATGQTFFDPMGISKNDDLNVNSFAFTSGSHSTTGSHSTSKALNSSIAEKAPKQAPELYGQRWVQLIYLSLFAMISDWICFSVASVPQSWETSFGHDPAELIDLFLFTNVFTCFFFTDVARVLGLKRVITGAGALMCAGAFLRSGVPFSGSLPSYEMIQAGTVLVGAAQPFFQCTPPLLSATWFGSQERALSTATAINFNQVGIAAAFIVGGPMGQDYGGLVSYFGIISVFTLLVCIGAFLQFEERPPTPPSASAAAKLEEEANEDRSISLTFPGKAADLLSQKGFRVPLVGFVASIGVTNIISTFTDSSLRRAGFLDITEIELSGAAFQFAIVLGGILIGGYVDKTKRFKRTTMLCLNISGILLTVLSLAFGNDLQLPDWAVLVALLGVGATLGPVQPINAELAVETTYPSDENAIEAVQQLCGNLFSALLVPLCGYAAMYDLDFLGKADFRGDSILLLCLLLGTSFYYATFDSPLKRLEADEAE</sequence>
<dbReference type="InterPro" id="IPR036259">
    <property type="entry name" value="MFS_trans_sf"/>
</dbReference>
<feature type="transmembrane region" description="Helical" evidence="5">
    <location>
        <begin position="130"/>
        <end position="149"/>
    </location>
</feature>
<keyword evidence="3 5" id="KW-1133">Transmembrane helix</keyword>
<feature type="transmembrane region" description="Helical" evidence="5">
    <location>
        <begin position="89"/>
        <end position="110"/>
    </location>
</feature>
<proteinExistence type="predicted"/>
<feature type="transmembrane region" description="Helical" evidence="5">
    <location>
        <begin position="312"/>
        <end position="333"/>
    </location>
</feature>
<feature type="transmembrane region" description="Helical" evidence="5">
    <location>
        <begin position="478"/>
        <end position="497"/>
    </location>
</feature>
<evidence type="ECO:0000256" key="4">
    <source>
        <dbReference type="ARBA" id="ARBA00023136"/>
    </source>
</evidence>
<evidence type="ECO:0008006" key="7">
    <source>
        <dbReference type="Google" id="ProtNLM"/>
    </source>
</evidence>
<comment type="subcellular location">
    <subcellularLocation>
        <location evidence="1">Membrane</location>
        <topology evidence="1">Multi-pass membrane protein</topology>
    </subcellularLocation>
</comment>
<evidence type="ECO:0000256" key="2">
    <source>
        <dbReference type="ARBA" id="ARBA00022692"/>
    </source>
</evidence>
<feature type="transmembrane region" description="Helical" evidence="5">
    <location>
        <begin position="382"/>
        <end position="399"/>
    </location>
</feature>
<dbReference type="GO" id="GO:0016020">
    <property type="term" value="C:membrane"/>
    <property type="evidence" value="ECO:0007669"/>
    <property type="project" value="UniProtKB-SubCell"/>
</dbReference>
<name>A0A7S1IYS5_9EUGL</name>
<protein>
    <recommendedName>
        <fullName evidence="7">Major facilitator superfamily (MFS) profile domain-containing protein</fullName>
    </recommendedName>
</protein>
<dbReference type="GO" id="GO:0022857">
    <property type="term" value="F:transmembrane transporter activity"/>
    <property type="evidence" value="ECO:0007669"/>
    <property type="project" value="InterPro"/>
</dbReference>
<accession>A0A7S1IYS5</accession>
<feature type="transmembrane region" description="Helical" evidence="5">
    <location>
        <begin position="154"/>
        <end position="172"/>
    </location>
</feature>
<dbReference type="PANTHER" id="PTHR10924:SF6">
    <property type="entry name" value="SOLUTE CARRIER FAMILY 49 MEMBER A3"/>
    <property type="match status" value="1"/>
</dbReference>
<dbReference type="SUPFAM" id="SSF103473">
    <property type="entry name" value="MFS general substrate transporter"/>
    <property type="match status" value="1"/>
</dbReference>
<keyword evidence="4 5" id="KW-0472">Membrane</keyword>